<feature type="site" description="Important for catalytic activity, responsible for pKa modulation of the active site Glu and correct orientation of both the proton donor and substrate" evidence="5">
    <location>
        <position position="158"/>
    </location>
</feature>
<dbReference type="CDD" id="cd09002">
    <property type="entry name" value="GH43_XYL-like"/>
    <property type="match status" value="1"/>
</dbReference>
<dbReference type="InterPro" id="IPR023296">
    <property type="entry name" value="Glyco_hydro_beta-prop_sf"/>
</dbReference>
<reference evidence="8 9" key="1">
    <citation type="submission" date="2018-08" db="EMBL/GenBank/DDBJ databases">
        <title>A genome reference for cultivated species of the human gut microbiota.</title>
        <authorList>
            <person name="Zou Y."/>
            <person name="Xue W."/>
            <person name="Luo G."/>
        </authorList>
    </citation>
    <scope>NUCLEOTIDE SEQUENCE [LARGE SCALE GENOMIC DNA]</scope>
    <source>
        <strain evidence="8 9">AF14-7</strain>
    </source>
</reference>
<evidence type="ECO:0000256" key="1">
    <source>
        <dbReference type="ARBA" id="ARBA00009865"/>
    </source>
</evidence>
<dbReference type="GO" id="GO:0004553">
    <property type="term" value="F:hydrolase activity, hydrolyzing O-glycosyl compounds"/>
    <property type="evidence" value="ECO:0007669"/>
    <property type="project" value="InterPro"/>
</dbReference>
<keyword evidence="7" id="KW-0732">Signal</keyword>
<dbReference type="SUPFAM" id="SSF49899">
    <property type="entry name" value="Concanavalin A-like lectins/glucanases"/>
    <property type="match status" value="1"/>
</dbReference>
<evidence type="ECO:0000256" key="6">
    <source>
        <dbReference type="RuleBase" id="RU361187"/>
    </source>
</evidence>
<comment type="similarity">
    <text evidence="1 6">Belongs to the glycosyl hydrolase 43 family.</text>
</comment>
<dbReference type="Gene3D" id="2.115.10.20">
    <property type="entry name" value="Glycosyl hydrolase domain, family 43"/>
    <property type="match status" value="1"/>
</dbReference>
<evidence type="ECO:0000313" key="8">
    <source>
        <dbReference type="EMBL" id="RGV15695.1"/>
    </source>
</evidence>
<accession>A0A412VZY0</accession>
<protein>
    <recommendedName>
        <fullName evidence="10">Beta-xylosidase</fullName>
    </recommendedName>
</protein>
<evidence type="ECO:0000256" key="4">
    <source>
        <dbReference type="PIRSR" id="PIRSR606710-1"/>
    </source>
</evidence>
<feature type="chain" id="PRO_5019362051" description="Beta-xylosidase" evidence="7">
    <location>
        <begin position="25"/>
        <end position="521"/>
    </location>
</feature>
<dbReference type="Pfam" id="PF04616">
    <property type="entry name" value="Glyco_hydro_43"/>
    <property type="match status" value="1"/>
</dbReference>
<dbReference type="PANTHER" id="PTHR42812">
    <property type="entry name" value="BETA-XYLOSIDASE"/>
    <property type="match status" value="1"/>
</dbReference>
<dbReference type="Gene3D" id="2.60.120.200">
    <property type="match status" value="1"/>
</dbReference>
<feature type="active site" description="Proton acceptor" evidence="4">
    <location>
        <position position="60"/>
    </location>
</feature>
<keyword evidence="2 6" id="KW-0378">Hydrolase</keyword>
<gene>
    <name evidence="8" type="ORF">DWW25_07955</name>
</gene>
<feature type="signal peptide" evidence="7">
    <location>
        <begin position="1"/>
        <end position="24"/>
    </location>
</feature>
<evidence type="ECO:0000256" key="5">
    <source>
        <dbReference type="PIRSR" id="PIRSR606710-2"/>
    </source>
</evidence>
<evidence type="ECO:0000313" key="9">
    <source>
        <dbReference type="Proteomes" id="UP000283369"/>
    </source>
</evidence>
<name>A0A412VZY0_9BACE</name>
<evidence type="ECO:0000256" key="7">
    <source>
        <dbReference type="SAM" id="SignalP"/>
    </source>
</evidence>
<dbReference type="SUPFAM" id="SSF75005">
    <property type="entry name" value="Arabinanase/levansucrase/invertase"/>
    <property type="match status" value="1"/>
</dbReference>
<dbReference type="PANTHER" id="PTHR42812:SF2">
    <property type="entry name" value="XYLOSIDASE_ARABINOSIDASE"/>
    <property type="match status" value="1"/>
</dbReference>
<dbReference type="InterPro" id="IPR013320">
    <property type="entry name" value="ConA-like_dom_sf"/>
</dbReference>
<dbReference type="InterPro" id="IPR051795">
    <property type="entry name" value="Glycosyl_Hydrlase_43"/>
</dbReference>
<proteinExistence type="inferred from homology"/>
<evidence type="ECO:0000256" key="2">
    <source>
        <dbReference type="ARBA" id="ARBA00022801"/>
    </source>
</evidence>
<keyword evidence="3 6" id="KW-0326">Glycosidase</keyword>
<evidence type="ECO:0000256" key="3">
    <source>
        <dbReference type="ARBA" id="ARBA00023295"/>
    </source>
</evidence>
<feature type="active site" description="Proton donor" evidence="4">
    <location>
        <position position="213"/>
    </location>
</feature>
<sequence length="521" mass="58652">MMKSKMKFLSAVFLTLVVATHINAQPQQSDRMIMVTENPWQADQGDGYYMNPILKGDWGDPTVLRVGKDYYMTNHTATHSTPSMLIWHSRDLVNWEPLTYALTEDFGTPVWAADFIKHGELYYIYLPVPDRGTVYVITAKDPAGPWSKPVDVGVSGIDPGHIVTPDGKRYLHVDAGYMVELSSDGLKAVTPKKKVYEGWQYPKDWIVECFCLESPKLTYRNGWYYMTVAQGGTAGPPTGHMITTSRSRTPYGPWEHSPYNPIVKTSDRSAKWASMGHGTLIDTPEGEWYIIFHAYENKLRSMGRQVLMLPVEWTADGWYKIPEGVDPAGRIRKPVNGSKVGTMMRLSDNFGEDKLGFQWKLIKGDSRKRVTVGNGSLQLKAEGNSPSDSRPLVIDPVNDYYQVEVTVQSSEKVRSGLILYAGIDDYLGLEVDGNILYRLAGGDYHREKIADVNRGDVIRFRLSQDHGDLLYWYSKDGGDTWKRVDFVNNLTSFGGMTIRPGIYALGTGSAIFRNFSYKGIK</sequence>
<dbReference type="AlphaFoldDB" id="A0A412VZY0"/>
<dbReference type="GO" id="GO:0005975">
    <property type="term" value="P:carbohydrate metabolic process"/>
    <property type="evidence" value="ECO:0007669"/>
    <property type="project" value="InterPro"/>
</dbReference>
<comment type="caution">
    <text evidence="8">The sequence shown here is derived from an EMBL/GenBank/DDBJ whole genome shotgun (WGS) entry which is preliminary data.</text>
</comment>
<dbReference type="Proteomes" id="UP000283369">
    <property type="component" value="Unassembled WGS sequence"/>
</dbReference>
<dbReference type="InterPro" id="IPR006710">
    <property type="entry name" value="Glyco_hydro_43"/>
</dbReference>
<dbReference type="EMBL" id="QRYV01000015">
    <property type="protein sequence ID" value="RGV15695.1"/>
    <property type="molecule type" value="Genomic_DNA"/>
</dbReference>
<organism evidence="8 9">
    <name type="scientific">Bacteroides xylanisolvens</name>
    <dbReference type="NCBI Taxonomy" id="371601"/>
    <lineage>
        <taxon>Bacteria</taxon>
        <taxon>Pseudomonadati</taxon>
        <taxon>Bacteroidota</taxon>
        <taxon>Bacteroidia</taxon>
        <taxon>Bacteroidales</taxon>
        <taxon>Bacteroidaceae</taxon>
        <taxon>Bacteroides</taxon>
    </lineage>
</organism>
<dbReference type="RefSeq" id="WP_117809490.1">
    <property type="nucleotide sequence ID" value="NZ_JAQCUV010000014.1"/>
</dbReference>
<evidence type="ECO:0008006" key="10">
    <source>
        <dbReference type="Google" id="ProtNLM"/>
    </source>
</evidence>